<feature type="compositionally biased region" description="Polar residues" evidence="1">
    <location>
        <begin position="861"/>
        <end position="889"/>
    </location>
</feature>
<keyword evidence="3" id="KW-1185">Reference proteome</keyword>
<feature type="region of interest" description="Disordered" evidence="1">
    <location>
        <begin position="776"/>
        <end position="798"/>
    </location>
</feature>
<feature type="region of interest" description="Disordered" evidence="1">
    <location>
        <begin position="563"/>
        <end position="621"/>
    </location>
</feature>
<dbReference type="GeneID" id="25907526"/>
<dbReference type="Proteomes" id="UP000054560">
    <property type="component" value="Unassembled WGS sequence"/>
</dbReference>
<dbReference type="EMBL" id="KQ242128">
    <property type="protein sequence ID" value="KNC80612.1"/>
    <property type="molecule type" value="Genomic_DNA"/>
</dbReference>
<organism evidence="2 3">
    <name type="scientific">Sphaeroforma arctica JP610</name>
    <dbReference type="NCBI Taxonomy" id="667725"/>
    <lineage>
        <taxon>Eukaryota</taxon>
        <taxon>Ichthyosporea</taxon>
        <taxon>Ichthyophonida</taxon>
        <taxon>Sphaeroforma</taxon>
    </lineage>
</organism>
<feature type="region of interest" description="Disordered" evidence="1">
    <location>
        <begin position="28"/>
        <end position="62"/>
    </location>
</feature>
<feature type="compositionally biased region" description="Polar residues" evidence="1">
    <location>
        <begin position="934"/>
        <end position="954"/>
    </location>
</feature>
<feature type="compositionally biased region" description="Polar residues" evidence="1">
    <location>
        <begin position="191"/>
        <end position="214"/>
    </location>
</feature>
<feature type="region of interest" description="Disordered" evidence="1">
    <location>
        <begin position="836"/>
        <end position="893"/>
    </location>
</feature>
<feature type="compositionally biased region" description="Basic residues" evidence="1">
    <location>
        <begin position="528"/>
        <end position="537"/>
    </location>
</feature>
<feature type="region of interest" description="Disordered" evidence="1">
    <location>
        <begin position="154"/>
        <end position="173"/>
    </location>
</feature>
<reference evidence="2 3" key="1">
    <citation type="submission" date="2011-02" db="EMBL/GenBank/DDBJ databases">
        <title>The Genome Sequence of Sphaeroforma arctica JP610.</title>
        <authorList>
            <consortium name="The Broad Institute Genome Sequencing Platform"/>
            <person name="Russ C."/>
            <person name="Cuomo C."/>
            <person name="Young S.K."/>
            <person name="Zeng Q."/>
            <person name="Gargeya S."/>
            <person name="Alvarado L."/>
            <person name="Berlin A."/>
            <person name="Chapman S.B."/>
            <person name="Chen Z."/>
            <person name="Freedman E."/>
            <person name="Gellesch M."/>
            <person name="Goldberg J."/>
            <person name="Griggs A."/>
            <person name="Gujja S."/>
            <person name="Heilman E."/>
            <person name="Heiman D."/>
            <person name="Howarth C."/>
            <person name="Mehta T."/>
            <person name="Neiman D."/>
            <person name="Pearson M."/>
            <person name="Roberts A."/>
            <person name="Saif S."/>
            <person name="Shea T."/>
            <person name="Shenoy N."/>
            <person name="Sisk P."/>
            <person name="Stolte C."/>
            <person name="Sykes S."/>
            <person name="White J."/>
            <person name="Yandava C."/>
            <person name="Burger G."/>
            <person name="Gray M.W."/>
            <person name="Holland P.W.H."/>
            <person name="King N."/>
            <person name="Lang F.B.F."/>
            <person name="Roger A.J."/>
            <person name="Ruiz-Trillo I."/>
            <person name="Haas B."/>
            <person name="Nusbaum C."/>
            <person name="Birren B."/>
        </authorList>
    </citation>
    <scope>NUCLEOTIDE SEQUENCE [LARGE SCALE GENOMIC DNA]</scope>
    <source>
        <strain evidence="2 3">JP610</strain>
    </source>
</reference>
<gene>
    <name evidence="2" type="ORF">SARC_07022</name>
</gene>
<feature type="region of interest" description="Disordered" evidence="1">
    <location>
        <begin position="186"/>
        <end position="255"/>
    </location>
</feature>
<feature type="compositionally biased region" description="Polar residues" evidence="1">
    <location>
        <begin position="845"/>
        <end position="854"/>
    </location>
</feature>
<name>A0A0L0FUW5_9EUKA</name>
<proteinExistence type="predicted"/>
<feature type="region of interest" description="Disordered" evidence="1">
    <location>
        <begin position="934"/>
        <end position="973"/>
    </location>
</feature>
<sequence length="1058" mass="115384">TTIPDDSQAASVSYLEGLISTQMLHGSNIEDSASDEEHVSQSQRREIGLSQGRAAEGNYTPDEDRQRLLGIAAHVSSQPMPDMDTMLEGIFSDSDIEEEAEDDEEDNSTESMEDTTTSALEGVVDTDTHNGIVEAEGSAEAAGETGVDGIVIECDTKEGRDPTYDTRQQRERTHTRVVVENPKYDKKAMESATSTDVRLSYHTTQSTGKDQTTAGCDEETMRDTDNTAHATRSDTTNAGENATDAGETVCSTTKRRRGEQDNELYLDQVSSTCQKSHVKHVAGVDAIETAVESLDAHTGIYVQAQDAAQPTASTIDATRMAAASENSGKDTDTAMERALPGTDKAGDTHVSDSAVDARVNHSKVVESAYGSHSQVVESVYESHSKVVGSVHAARKGELTDVPSTGGVSEGTQTVASHSVGEGTRGRETKREFEFKEKRVWENNGQPESEQMWEDKLIGKQQPPVILQRWAAAKKKRQLRVGSLRMSKSRSLWKSSSLRLTVPRKAHIVAAGHRQRGTTLDLGVSNGRVTKKARHSKSTQKPTTTAVPTVPISSRFLRLRTDGAEVTDDNDEDIEVKMFSPARKTPQNPPQSEKRQNYISSSAPVTTKQPPAPMRTKRTKTMDTTRSVTFDMCMKEIRDTTTDESSVYGVTDATGDLGLLNTTAENTSVYEMKDTTLDPETLGTTVNDICKNGVMDIAMDQETHGIAADDISVNEVDDTTMGLVLDTTMTEIRGMPQCTSQRVDIRSNSLRFAAYIEGNVPVSTSIDPVLKKAQSISNTTVSNNQADERTHPPLGIRDTNTEQAVNTRTEVQAQHTHINVANTAQHQVVDEGYGRTHAQLPVNGHGDNQQRTFTEGQDDKQGQTSSKSSNDSNTYTHARGLSNRQHSLASPKSAGEYQTLAQVQTRNEMGDSVSDMEQTSNITSFFAPAIDRQMTPQHAPTPTRTPHKTVTQTSTDRPHQAHVHAKTSTPTLTDMGLNTPVDSAHTQHGTNTQINMPNGKAGILAGDVIPSNGKRYGDGKYEQMILRGEEECHYTQAYYGDQRFVRVEGGGWGVEVFAW</sequence>
<feature type="compositionally biased region" description="Acidic residues" evidence="1">
    <location>
        <begin position="94"/>
        <end position="113"/>
    </location>
</feature>
<evidence type="ECO:0000256" key="1">
    <source>
        <dbReference type="SAM" id="MobiDB-lite"/>
    </source>
</evidence>
<feature type="region of interest" description="Disordered" evidence="1">
    <location>
        <begin position="76"/>
        <end position="126"/>
    </location>
</feature>
<feature type="compositionally biased region" description="Polar residues" evidence="1">
    <location>
        <begin position="227"/>
        <end position="240"/>
    </location>
</feature>
<dbReference type="RefSeq" id="XP_014154514.1">
    <property type="nucleotide sequence ID" value="XM_014299039.1"/>
</dbReference>
<feature type="region of interest" description="Disordered" evidence="1">
    <location>
        <begin position="526"/>
        <end position="548"/>
    </location>
</feature>
<protein>
    <submittedName>
        <fullName evidence="2">Uncharacterized protein</fullName>
    </submittedName>
</protein>
<dbReference type="AlphaFoldDB" id="A0A0L0FUW5"/>
<evidence type="ECO:0000313" key="3">
    <source>
        <dbReference type="Proteomes" id="UP000054560"/>
    </source>
</evidence>
<feature type="compositionally biased region" description="Polar residues" evidence="1">
    <location>
        <begin position="401"/>
        <end position="416"/>
    </location>
</feature>
<feature type="non-terminal residue" evidence="2">
    <location>
        <position position="1"/>
    </location>
</feature>
<evidence type="ECO:0000313" key="2">
    <source>
        <dbReference type="EMBL" id="KNC80612.1"/>
    </source>
</evidence>
<feature type="compositionally biased region" description="Acidic residues" evidence="1">
    <location>
        <begin position="564"/>
        <end position="573"/>
    </location>
</feature>
<feature type="compositionally biased region" description="Polar residues" evidence="1">
    <location>
        <begin position="596"/>
        <end position="608"/>
    </location>
</feature>
<accession>A0A0L0FUW5</accession>
<feature type="compositionally biased region" description="Basic and acidic residues" evidence="1">
    <location>
        <begin position="35"/>
        <end position="47"/>
    </location>
</feature>
<feature type="region of interest" description="Disordered" evidence="1">
    <location>
        <begin position="398"/>
        <end position="429"/>
    </location>
</feature>